<evidence type="ECO:0000256" key="4">
    <source>
        <dbReference type="ARBA" id="ARBA00023242"/>
    </source>
</evidence>
<feature type="compositionally biased region" description="Acidic residues" evidence="5">
    <location>
        <begin position="240"/>
        <end position="250"/>
    </location>
</feature>
<evidence type="ECO:0000256" key="1">
    <source>
        <dbReference type="ARBA" id="ARBA00004123"/>
    </source>
</evidence>
<sequence length="457" mass="50670">MSDAADEAMDSAVSEEEVEEQAEAGQGDPTSPNKSYNKVSAVGEIIEGKRAKKSVERLDFQAPKQKEKLKFGDGSGDKLGDIPRTNFQITKMKPADLKPLHAILFDRPGKLATIKKNLRLFNGFTFDVDSEQFRKKRDKLLKSSHFTNSKLKAVCGVLDLEKKGTHSDLVDRILTFLAAPKNSGKRLPVKKKRKSKKKLSGDDSKAKTKKKSKPKARSSSSSPKKSKTGSKSKAIVMDSSSDEDDEEEDEKAGASAEAEGSDTEEKPSEKEEDQSDKSEESAEEEEEEEEEDEEEEEEEEEESSRSKSSKGKAASKKPAPGKRQRTPTKKTGPPKKRVKKETSDESESDADSEADEKPKKKKPAPTKTKKADSSSNSKNNTNTAEDSSDDNEPLIKMIKKAPTDEQLKDTVQGLLKDADLEEMTMKQICQRVFDTYPDHDLTGKKDYIKQIVKSLIT</sequence>
<accession>A0A6P7JZB3</accession>
<evidence type="ECO:0000256" key="2">
    <source>
        <dbReference type="ARBA" id="ARBA00022853"/>
    </source>
</evidence>
<dbReference type="AlphaFoldDB" id="A0A6P7JZB3"/>
<gene>
    <name evidence="8" type="primary">dek</name>
</gene>
<reference evidence="8" key="1">
    <citation type="submission" date="2025-08" db="UniProtKB">
        <authorList>
            <consortium name="RefSeq"/>
        </authorList>
    </citation>
    <scope>IDENTIFICATION</scope>
</reference>
<dbReference type="SUPFAM" id="SSF109715">
    <property type="entry name" value="DEK C-terminal domain"/>
    <property type="match status" value="1"/>
</dbReference>
<dbReference type="InParanoid" id="A0A6P7JZB3"/>
<dbReference type="GO" id="GO:0003677">
    <property type="term" value="F:DNA binding"/>
    <property type="evidence" value="ECO:0007669"/>
    <property type="project" value="UniProtKB-KW"/>
</dbReference>
<dbReference type="GO" id="GO:0005634">
    <property type="term" value="C:nucleus"/>
    <property type="evidence" value="ECO:0007669"/>
    <property type="project" value="UniProtKB-SubCell"/>
</dbReference>
<comment type="subcellular location">
    <subcellularLocation>
        <location evidence="1">Nucleus</location>
    </subcellularLocation>
</comment>
<evidence type="ECO:0000256" key="3">
    <source>
        <dbReference type="ARBA" id="ARBA00023125"/>
    </source>
</evidence>
<dbReference type="CTD" id="7913"/>
<dbReference type="InterPro" id="IPR003034">
    <property type="entry name" value="SAP_dom"/>
</dbReference>
<dbReference type="GeneID" id="114448239"/>
<feature type="domain" description="DEK-C" evidence="6">
    <location>
        <begin position="401"/>
        <end position="457"/>
    </location>
</feature>
<dbReference type="GO" id="GO:2000779">
    <property type="term" value="P:regulation of double-strand break repair"/>
    <property type="evidence" value="ECO:0007669"/>
    <property type="project" value="TreeGrafter"/>
</dbReference>
<dbReference type="InterPro" id="IPR014876">
    <property type="entry name" value="DEK_C"/>
</dbReference>
<feature type="compositionally biased region" description="Acidic residues" evidence="5">
    <location>
        <begin position="281"/>
        <end position="302"/>
    </location>
</feature>
<feature type="compositionally biased region" description="Acidic residues" evidence="5">
    <location>
        <begin position="344"/>
        <end position="354"/>
    </location>
</feature>
<feature type="compositionally biased region" description="Basic residues" evidence="5">
    <location>
        <begin position="359"/>
        <end position="368"/>
    </location>
</feature>
<dbReference type="Pfam" id="PF08766">
    <property type="entry name" value="DEK_C"/>
    <property type="match status" value="1"/>
</dbReference>
<dbReference type="GO" id="GO:0042393">
    <property type="term" value="F:histone binding"/>
    <property type="evidence" value="ECO:0007669"/>
    <property type="project" value="TreeGrafter"/>
</dbReference>
<dbReference type="PANTHER" id="PTHR13468:SF1">
    <property type="entry name" value="PROTEIN DEK"/>
    <property type="match status" value="1"/>
</dbReference>
<feature type="compositionally biased region" description="Acidic residues" evidence="5">
    <location>
        <begin position="1"/>
        <end position="22"/>
    </location>
</feature>
<dbReference type="PANTHER" id="PTHR13468">
    <property type="entry name" value="DEK PROTEIN"/>
    <property type="match status" value="1"/>
</dbReference>
<keyword evidence="4" id="KW-0539">Nucleus</keyword>
<dbReference type="GO" id="GO:0006325">
    <property type="term" value="P:chromatin organization"/>
    <property type="evidence" value="ECO:0007669"/>
    <property type="project" value="UniProtKB-KW"/>
</dbReference>
<dbReference type="Proteomes" id="UP000515145">
    <property type="component" value="Chromosome 16"/>
</dbReference>
<feature type="compositionally biased region" description="Low complexity" evidence="5">
    <location>
        <begin position="373"/>
        <end position="384"/>
    </location>
</feature>
<feature type="compositionally biased region" description="Basic residues" evidence="5">
    <location>
        <begin position="207"/>
        <end position="216"/>
    </location>
</feature>
<feature type="compositionally biased region" description="Polar residues" evidence="5">
    <location>
        <begin position="29"/>
        <end position="38"/>
    </location>
</feature>
<feature type="compositionally biased region" description="Basic residues" evidence="5">
    <location>
        <begin position="184"/>
        <end position="198"/>
    </location>
</feature>
<feature type="region of interest" description="Disordered" evidence="5">
    <location>
        <begin position="1"/>
        <end position="38"/>
    </location>
</feature>
<organism evidence="7 8">
    <name type="scientific">Parambassis ranga</name>
    <name type="common">Indian glassy fish</name>
    <dbReference type="NCBI Taxonomy" id="210632"/>
    <lineage>
        <taxon>Eukaryota</taxon>
        <taxon>Metazoa</taxon>
        <taxon>Chordata</taxon>
        <taxon>Craniata</taxon>
        <taxon>Vertebrata</taxon>
        <taxon>Euteleostomi</taxon>
        <taxon>Actinopterygii</taxon>
        <taxon>Neopterygii</taxon>
        <taxon>Teleostei</taxon>
        <taxon>Neoteleostei</taxon>
        <taxon>Acanthomorphata</taxon>
        <taxon>Ovalentaria</taxon>
        <taxon>Ambassidae</taxon>
        <taxon>Parambassis</taxon>
    </lineage>
</organism>
<feature type="region of interest" description="Disordered" evidence="5">
    <location>
        <begin position="184"/>
        <end position="403"/>
    </location>
</feature>
<dbReference type="SMART" id="SM00513">
    <property type="entry name" value="SAP"/>
    <property type="match status" value="1"/>
</dbReference>
<dbReference type="RefSeq" id="XP_028280876.1">
    <property type="nucleotide sequence ID" value="XM_028425075.1"/>
</dbReference>
<name>A0A6P7JZB3_9TELE</name>
<dbReference type="OrthoDB" id="370884at2759"/>
<keyword evidence="7" id="KW-1185">Reference proteome</keyword>
<feature type="compositionally biased region" description="Basic residues" evidence="5">
    <location>
        <begin position="307"/>
        <end position="339"/>
    </location>
</feature>
<protein>
    <submittedName>
        <fullName evidence="8">Protein DEK</fullName>
    </submittedName>
</protein>
<evidence type="ECO:0000259" key="6">
    <source>
        <dbReference type="PROSITE" id="PS51998"/>
    </source>
</evidence>
<dbReference type="PROSITE" id="PS51998">
    <property type="entry name" value="DEK_C"/>
    <property type="match status" value="1"/>
</dbReference>
<dbReference type="InterPro" id="IPR044198">
    <property type="entry name" value="DEK"/>
</dbReference>
<keyword evidence="3" id="KW-0238">DNA-binding</keyword>
<feature type="compositionally biased region" description="Basic and acidic residues" evidence="5">
    <location>
        <begin position="263"/>
        <end position="280"/>
    </location>
</feature>
<evidence type="ECO:0000256" key="5">
    <source>
        <dbReference type="SAM" id="MobiDB-lite"/>
    </source>
</evidence>
<evidence type="ECO:0000313" key="7">
    <source>
        <dbReference type="Proteomes" id="UP000515145"/>
    </source>
</evidence>
<evidence type="ECO:0000313" key="8">
    <source>
        <dbReference type="RefSeq" id="XP_028280876.1"/>
    </source>
</evidence>
<keyword evidence="2" id="KW-0156">Chromatin regulator</keyword>
<proteinExistence type="predicted"/>
<dbReference type="Gene3D" id="1.10.10.60">
    <property type="entry name" value="Homeodomain-like"/>
    <property type="match status" value="1"/>
</dbReference>